<reference evidence="1" key="1">
    <citation type="journal article" date="2021" name="Proc. Natl. Acad. Sci. U.S.A.">
        <title>A Catalog of Tens of Thousands of Viruses from Human Metagenomes Reveals Hidden Associations with Chronic Diseases.</title>
        <authorList>
            <person name="Tisza M.J."/>
            <person name="Buck C.B."/>
        </authorList>
    </citation>
    <scope>NUCLEOTIDE SEQUENCE</scope>
    <source>
        <strain evidence="1">CtPuP5</strain>
    </source>
</reference>
<protein>
    <submittedName>
        <fullName evidence="1">Uncharacterized protein</fullName>
    </submittedName>
</protein>
<sequence length="126" mass="14841">MEDKIKYICTLIDENYNWTSIYFAYYINSHEFIIKEIWKPYWDKKDFSVAQNIYVDDIGTPEVSLEIGDSECGGCGITNYGTILTDFNLVKESMPLWLVKHYSEFNDMRIVNDIVYLSAYKQNNIC</sequence>
<organism evidence="1">
    <name type="scientific">Myoviridae sp. ctPuP5</name>
    <dbReference type="NCBI Taxonomy" id="2823543"/>
    <lineage>
        <taxon>Viruses</taxon>
        <taxon>Duplodnaviria</taxon>
        <taxon>Heunggongvirae</taxon>
        <taxon>Uroviricota</taxon>
        <taxon>Caudoviricetes</taxon>
    </lineage>
</organism>
<name>A0A8S5LAI9_9CAUD</name>
<accession>A0A8S5LAI9</accession>
<proteinExistence type="predicted"/>
<evidence type="ECO:0000313" key="1">
    <source>
        <dbReference type="EMBL" id="DAD66802.1"/>
    </source>
</evidence>
<dbReference type="EMBL" id="BK014662">
    <property type="protein sequence ID" value="DAD66802.1"/>
    <property type="molecule type" value="Genomic_DNA"/>
</dbReference>